<evidence type="ECO:0000256" key="1">
    <source>
        <dbReference type="ARBA" id="ARBA00002388"/>
    </source>
</evidence>
<proteinExistence type="predicted"/>
<dbReference type="InterPro" id="IPR044666">
    <property type="entry name" value="Cyclophilin_A-like"/>
</dbReference>
<evidence type="ECO:0000259" key="4">
    <source>
        <dbReference type="PROSITE" id="PS50072"/>
    </source>
</evidence>
<dbReference type="AlphaFoldDB" id="A0A542ZB56"/>
<dbReference type="PANTHER" id="PTHR45625">
    <property type="entry name" value="PEPTIDYL-PROLYL CIS-TRANS ISOMERASE-RELATED"/>
    <property type="match status" value="1"/>
</dbReference>
<dbReference type="Proteomes" id="UP000316196">
    <property type="component" value="Unassembled WGS sequence"/>
</dbReference>
<dbReference type="GO" id="GO:0003755">
    <property type="term" value="F:peptidyl-prolyl cis-trans isomerase activity"/>
    <property type="evidence" value="ECO:0007669"/>
    <property type="project" value="InterPro"/>
</dbReference>
<sequence>MTAVMIQSRNQLRTAALVAVSGGLIVTASACAPQGNSTDPDYAGGVTTCDYPSSGVEPAKPVDPPPSSDVPAEGEVTYTIEMNEGPVTITMDRSKAPCAINSFASLAEQGYFDDTQCHRLTDQGLFVLQCGDPTGSGTGGPGYAFADEEAGEYTKGTVAMANSGPNTNGSQFFLVYEDSPLPPDYTILGHMDDASVETVGTMAGESHDSSNGPGDGKPNNEARIQSVTRK</sequence>
<keyword evidence="5" id="KW-0413">Isomerase</keyword>
<gene>
    <name evidence="5" type="ORF">FB460_1410</name>
</gene>
<feature type="signal peptide" evidence="3">
    <location>
        <begin position="1"/>
        <end position="32"/>
    </location>
</feature>
<evidence type="ECO:0000256" key="2">
    <source>
        <dbReference type="SAM" id="MobiDB-lite"/>
    </source>
</evidence>
<dbReference type="EMBL" id="VFOR01000002">
    <property type="protein sequence ID" value="TQL57577.1"/>
    <property type="molecule type" value="Genomic_DNA"/>
</dbReference>
<protein>
    <submittedName>
        <fullName evidence="5">Peptidyl-prolyl cis-trans isomerase B (Cyclophilin B)</fullName>
    </submittedName>
</protein>
<comment type="function">
    <text evidence="1">PPIases accelerate the folding of proteins. It catalyzes the cis-trans isomerization of proline imidic peptide bonds in oligopeptides.</text>
</comment>
<dbReference type="PANTHER" id="PTHR45625:SF3">
    <property type="entry name" value="PEPTIDYL-PROLYL CIS-TRANS ISOMERASE B-RELATED"/>
    <property type="match status" value="1"/>
</dbReference>
<evidence type="ECO:0000313" key="6">
    <source>
        <dbReference type="Proteomes" id="UP000316196"/>
    </source>
</evidence>
<accession>A0A542ZB56</accession>
<evidence type="ECO:0000313" key="5">
    <source>
        <dbReference type="EMBL" id="TQL57577.1"/>
    </source>
</evidence>
<evidence type="ECO:0000256" key="3">
    <source>
        <dbReference type="SAM" id="SignalP"/>
    </source>
</evidence>
<dbReference type="Gene3D" id="2.40.100.10">
    <property type="entry name" value="Cyclophilin-like"/>
    <property type="match status" value="1"/>
</dbReference>
<dbReference type="Pfam" id="PF00160">
    <property type="entry name" value="Pro_isomerase"/>
    <property type="match status" value="1"/>
</dbReference>
<comment type="caution">
    <text evidence="5">The sequence shown here is derived from an EMBL/GenBank/DDBJ whole genome shotgun (WGS) entry which is preliminary data.</text>
</comment>
<feature type="chain" id="PRO_5022075803" evidence="3">
    <location>
        <begin position="33"/>
        <end position="230"/>
    </location>
</feature>
<feature type="domain" description="PPIase cyclophilin-type" evidence="4">
    <location>
        <begin position="85"/>
        <end position="229"/>
    </location>
</feature>
<keyword evidence="3" id="KW-0732">Signal</keyword>
<dbReference type="SUPFAM" id="SSF50891">
    <property type="entry name" value="Cyclophilin-like"/>
    <property type="match status" value="1"/>
</dbReference>
<dbReference type="CDD" id="cd00317">
    <property type="entry name" value="cyclophilin"/>
    <property type="match status" value="1"/>
</dbReference>
<reference evidence="5 6" key="1">
    <citation type="submission" date="2019-06" db="EMBL/GenBank/DDBJ databases">
        <title>Sequencing the genomes of 1000 actinobacteria strains.</title>
        <authorList>
            <person name="Klenk H.-P."/>
        </authorList>
    </citation>
    <scope>NUCLEOTIDE SEQUENCE [LARGE SCALE GENOMIC DNA]</scope>
    <source>
        <strain evidence="5 6">DSM 8251</strain>
    </source>
</reference>
<organism evidence="5 6">
    <name type="scientific">Propioniferax innocua</name>
    <dbReference type="NCBI Taxonomy" id="1753"/>
    <lineage>
        <taxon>Bacteria</taxon>
        <taxon>Bacillati</taxon>
        <taxon>Actinomycetota</taxon>
        <taxon>Actinomycetes</taxon>
        <taxon>Propionibacteriales</taxon>
        <taxon>Propionibacteriaceae</taxon>
        <taxon>Propioniferax</taxon>
    </lineage>
</organism>
<name>A0A542ZB56_9ACTN</name>
<dbReference type="InterPro" id="IPR002130">
    <property type="entry name" value="Cyclophilin-type_PPIase_dom"/>
</dbReference>
<feature type="region of interest" description="Disordered" evidence="2">
    <location>
        <begin position="201"/>
        <end position="230"/>
    </location>
</feature>
<dbReference type="PROSITE" id="PS50072">
    <property type="entry name" value="CSA_PPIASE_2"/>
    <property type="match status" value="1"/>
</dbReference>
<dbReference type="InterPro" id="IPR029000">
    <property type="entry name" value="Cyclophilin-like_dom_sf"/>
</dbReference>
<keyword evidence="6" id="KW-1185">Reference proteome</keyword>